<keyword evidence="2" id="KW-1185">Reference proteome</keyword>
<gene>
    <name evidence="1" type="ORF">L873DRAFT_1842982</name>
</gene>
<name>A0A3N4JQY1_9PEZI</name>
<reference evidence="1 2" key="1">
    <citation type="journal article" date="2018" name="Nat. Ecol. Evol.">
        <title>Pezizomycetes genomes reveal the molecular basis of ectomycorrhizal truffle lifestyle.</title>
        <authorList>
            <person name="Murat C."/>
            <person name="Payen T."/>
            <person name="Noel B."/>
            <person name="Kuo A."/>
            <person name="Morin E."/>
            <person name="Chen J."/>
            <person name="Kohler A."/>
            <person name="Krizsan K."/>
            <person name="Balestrini R."/>
            <person name="Da Silva C."/>
            <person name="Montanini B."/>
            <person name="Hainaut M."/>
            <person name="Levati E."/>
            <person name="Barry K.W."/>
            <person name="Belfiori B."/>
            <person name="Cichocki N."/>
            <person name="Clum A."/>
            <person name="Dockter R.B."/>
            <person name="Fauchery L."/>
            <person name="Guy J."/>
            <person name="Iotti M."/>
            <person name="Le Tacon F."/>
            <person name="Lindquist E.A."/>
            <person name="Lipzen A."/>
            <person name="Malagnac F."/>
            <person name="Mello A."/>
            <person name="Molinier V."/>
            <person name="Miyauchi S."/>
            <person name="Poulain J."/>
            <person name="Riccioni C."/>
            <person name="Rubini A."/>
            <person name="Sitrit Y."/>
            <person name="Splivallo R."/>
            <person name="Traeger S."/>
            <person name="Wang M."/>
            <person name="Zifcakova L."/>
            <person name="Wipf D."/>
            <person name="Zambonelli A."/>
            <person name="Paolocci F."/>
            <person name="Nowrousian M."/>
            <person name="Ottonello S."/>
            <person name="Baldrian P."/>
            <person name="Spatafora J.W."/>
            <person name="Henrissat B."/>
            <person name="Nagy L.G."/>
            <person name="Aury J.M."/>
            <person name="Wincker P."/>
            <person name="Grigoriev I.V."/>
            <person name="Bonfante P."/>
            <person name="Martin F.M."/>
        </authorList>
    </citation>
    <scope>NUCLEOTIDE SEQUENCE [LARGE SCALE GENOMIC DNA]</scope>
    <source>
        <strain evidence="1 2">120613-1</strain>
    </source>
</reference>
<dbReference type="AlphaFoldDB" id="A0A3N4JQY1"/>
<protein>
    <submittedName>
        <fullName evidence="1">Uncharacterized protein</fullName>
    </submittedName>
</protein>
<dbReference type="Proteomes" id="UP000276215">
    <property type="component" value="Unassembled WGS sequence"/>
</dbReference>
<evidence type="ECO:0000313" key="1">
    <source>
        <dbReference type="EMBL" id="RPB00597.1"/>
    </source>
</evidence>
<dbReference type="OrthoDB" id="5479211at2759"/>
<proteinExistence type="predicted"/>
<organism evidence="1 2">
    <name type="scientific">Choiromyces venosus 120613-1</name>
    <dbReference type="NCBI Taxonomy" id="1336337"/>
    <lineage>
        <taxon>Eukaryota</taxon>
        <taxon>Fungi</taxon>
        <taxon>Dikarya</taxon>
        <taxon>Ascomycota</taxon>
        <taxon>Pezizomycotina</taxon>
        <taxon>Pezizomycetes</taxon>
        <taxon>Pezizales</taxon>
        <taxon>Tuberaceae</taxon>
        <taxon>Choiromyces</taxon>
    </lineage>
</organism>
<accession>A0A3N4JQY1</accession>
<dbReference type="EMBL" id="ML120379">
    <property type="protein sequence ID" value="RPB00597.1"/>
    <property type="molecule type" value="Genomic_DNA"/>
</dbReference>
<evidence type="ECO:0000313" key="2">
    <source>
        <dbReference type="Proteomes" id="UP000276215"/>
    </source>
</evidence>
<sequence>MDKSSLSTHKTTKTPKYITVTGMTPTQYYHLKLYIKSILLPGTPALNKQCFETQQSLEVYQQWLNNALEVIGPRFFPVGGSGYIWPTDHERIYKAVHFVVRDLSWKIRKSNQMKMGAGLGADLQNAEDGENHGAGAADAIVVAGVILVDEEMQTQGKHEDLGIVLQEQGREATDEEMDASFLELQDLLVLMIPEVATALPDLVDEEIDWDELLEFNSEA</sequence>